<reference evidence="2" key="2">
    <citation type="submission" date="2023-03" db="EMBL/GenBank/DDBJ databases">
        <title>DFI Biobank Strains.</title>
        <authorList>
            <person name="Mostad J."/>
            <person name="Paddock L."/>
            <person name="Medina S."/>
            <person name="Waligurski E."/>
            <person name="Barat B."/>
            <person name="Smith R."/>
            <person name="Burgo V."/>
            <person name="Metcalfe C."/>
            <person name="Woodson C."/>
            <person name="Sundararajan A."/>
            <person name="Ramaswamy R."/>
            <person name="Lin H."/>
            <person name="Pamer E.G."/>
        </authorList>
    </citation>
    <scope>NUCLEOTIDE SEQUENCE</scope>
    <source>
        <strain evidence="2">DFI.9.5</strain>
    </source>
</reference>
<dbReference type="Proteomes" id="UP001221924">
    <property type="component" value="Unassembled WGS sequence"/>
</dbReference>
<gene>
    <name evidence="1" type="ORF">BcellWH2_01804</name>
    <name evidence="2" type="ORF">PZH42_03330</name>
</gene>
<organism evidence="1 3">
    <name type="scientific">Bacteroides cellulosilyticus</name>
    <dbReference type="NCBI Taxonomy" id="246787"/>
    <lineage>
        <taxon>Bacteria</taxon>
        <taxon>Pseudomonadati</taxon>
        <taxon>Bacteroidota</taxon>
        <taxon>Bacteroidia</taxon>
        <taxon>Bacteroidales</taxon>
        <taxon>Bacteroidaceae</taxon>
        <taxon>Bacteroides</taxon>
    </lineage>
</organism>
<name>A0A0P0GMH3_9BACE</name>
<dbReference type="EMBL" id="JARFID010000002">
    <property type="protein sequence ID" value="MDE8693127.1"/>
    <property type="molecule type" value="Genomic_DNA"/>
</dbReference>
<dbReference type="PATRIC" id="fig|246787.4.peg.1860"/>
<reference evidence="1 3" key="1">
    <citation type="journal article" date="2015" name="Science">
        <title>Genetic determinants of in vivo fitness and diet responsiveness in multiple human gut Bacteroides.</title>
        <authorList>
            <person name="Wu M."/>
            <person name="McNulty N.P."/>
            <person name="Rodionov D.A."/>
            <person name="Khoroshkin M.S."/>
            <person name="Griffin N.W."/>
            <person name="Cheng J."/>
            <person name="Latreille P."/>
            <person name="Kerstetter R.A."/>
            <person name="Terrapon N."/>
            <person name="Henrissat B."/>
            <person name="Osterman A.L."/>
            <person name="Gordon J.I."/>
        </authorList>
    </citation>
    <scope>NUCLEOTIDE SEQUENCE [LARGE SCALE GENOMIC DNA]</scope>
    <source>
        <strain evidence="1 3">WH2</strain>
    </source>
</reference>
<evidence type="ECO:0000313" key="3">
    <source>
        <dbReference type="Proteomes" id="UP000061809"/>
    </source>
</evidence>
<protein>
    <submittedName>
        <fullName evidence="1">Uncharacterized protein</fullName>
    </submittedName>
</protein>
<evidence type="ECO:0000313" key="1">
    <source>
        <dbReference type="EMBL" id="ALJ59057.1"/>
    </source>
</evidence>
<proteinExistence type="predicted"/>
<dbReference type="Proteomes" id="UP000061809">
    <property type="component" value="Chromosome"/>
</dbReference>
<sequence>MPFNLLKKYPELLEILHMNEHQRKESLMRIYKRDIEDNPNFKFREKQIYPTKSDGVADMGRQFTHLTCEEAKETDENGNLLPAKRVFEKDRSQRLHWINHHIQELSSENIEVFSVTERDQKKRCDITKTYVYDKKEKYVIVLECQRKSSYYLLTAYYLNKEYAEKGIKKKMKKRLPNIE</sequence>
<dbReference type="EMBL" id="CP012801">
    <property type="protein sequence ID" value="ALJ59057.1"/>
    <property type="molecule type" value="Genomic_DNA"/>
</dbReference>
<accession>A0A0P0GMH3</accession>
<evidence type="ECO:0000313" key="2">
    <source>
        <dbReference type="EMBL" id="MDE8693127.1"/>
    </source>
</evidence>
<dbReference type="RefSeq" id="WP_029427783.1">
    <property type="nucleotide sequence ID" value="NZ_CAXKYC010000003.1"/>
</dbReference>
<dbReference type="KEGG" id="bcel:BcellWH2_01804"/>
<dbReference type="AlphaFoldDB" id="A0A0P0GMH3"/>